<dbReference type="GO" id="GO:0022625">
    <property type="term" value="C:cytosolic large ribosomal subunit"/>
    <property type="evidence" value="ECO:0007669"/>
    <property type="project" value="TreeGrafter"/>
</dbReference>
<keyword evidence="5 7" id="KW-0687">Ribonucleoprotein</keyword>
<dbReference type="EMBL" id="MFQH01000019">
    <property type="protein sequence ID" value="OGH78004.1"/>
    <property type="molecule type" value="Genomic_DNA"/>
</dbReference>
<dbReference type="Proteomes" id="UP000177040">
    <property type="component" value="Unassembled WGS sequence"/>
</dbReference>
<evidence type="ECO:0000256" key="5">
    <source>
        <dbReference type="ARBA" id="ARBA00023274"/>
    </source>
</evidence>
<dbReference type="PANTHER" id="PTHR11229:SF16">
    <property type="entry name" value="LARGE RIBOSOMAL SUBUNIT PROTEIN UL3C"/>
    <property type="match status" value="1"/>
</dbReference>
<protein>
    <recommendedName>
        <fullName evidence="6 7">Large ribosomal subunit protein uL3</fullName>
    </recommendedName>
</protein>
<comment type="caution">
    <text evidence="8">The sequence shown here is derived from an EMBL/GenBank/DDBJ whole genome shotgun (WGS) entry which is preliminary data.</text>
</comment>
<dbReference type="InterPro" id="IPR000597">
    <property type="entry name" value="Ribosomal_uL3"/>
</dbReference>
<dbReference type="GO" id="GO:0003735">
    <property type="term" value="F:structural constituent of ribosome"/>
    <property type="evidence" value="ECO:0007669"/>
    <property type="project" value="UniProtKB-UniRule"/>
</dbReference>
<dbReference type="HAMAP" id="MF_01325_B">
    <property type="entry name" value="Ribosomal_uL3_B"/>
    <property type="match status" value="1"/>
</dbReference>
<name>A0A1F6N283_9BACT</name>
<keyword evidence="4 7" id="KW-0689">Ribosomal protein</keyword>
<dbReference type="NCBIfam" id="TIGR03625">
    <property type="entry name" value="L3_bact"/>
    <property type="match status" value="1"/>
</dbReference>
<evidence type="ECO:0000256" key="6">
    <source>
        <dbReference type="ARBA" id="ARBA00035243"/>
    </source>
</evidence>
<dbReference type="InterPro" id="IPR019927">
    <property type="entry name" value="Ribosomal_uL3_bac/org-type"/>
</dbReference>
<evidence type="ECO:0000313" key="8">
    <source>
        <dbReference type="EMBL" id="OGH78004.1"/>
    </source>
</evidence>
<dbReference type="AlphaFoldDB" id="A0A1F6N283"/>
<evidence type="ECO:0000256" key="4">
    <source>
        <dbReference type="ARBA" id="ARBA00022980"/>
    </source>
</evidence>
<dbReference type="Gene3D" id="3.30.160.810">
    <property type="match status" value="1"/>
</dbReference>
<gene>
    <name evidence="7" type="primary">rplC</name>
    <name evidence="8" type="ORF">A2983_02480</name>
</gene>
<comment type="subunit">
    <text evidence="7">Part of the 50S ribosomal subunit. Forms a cluster with proteins L14 and L19.</text>
</comment>
<comment type="similarity">
    <text evidence="1 7">Belongs to the universal ribosomal protein uL3 family.</text>
</comment>
<proteinExistence type="inferred from homology"/>
<evidence type="ECO:0000256" key="7">
    <source>
        <dbReference type="HAMAP-Rule" id="MF_01325"/>
    </source>
</evidence>
<organism evidence="8 9">
    <name type="scientific">Candidatus Magasanikbacteria bacterium RIFCSPLOWO2_01_FULL_40_15</name>
    <dbReference type="NCBI Taxonomy" id="1798686"/>
    <lineage>
        <taxon>Bacteria</taxon>
        <taxon>Candidatus Magasanikiibacteriota</taxon>
    </lineage>
</organism>
<dbReference type="FunFam" id="2.40.30.10:FF:000004">
    <property type="entry name" value="50S ribosomal protein L3"/>
    <property type="match status" value="1"/>
</dbReference>
<keyword evidence="3 7" id="KW-0694">RNA-binding</keyword>
<dbReference type="PANTHER" id="PTHR11229">
    <property type="entry name" value="50S RIBOSOMAL PROTEIN L3"/>
    <property type="match status" value="1"/>
</dbReference>
<evidence type="ECO:0000256" key="1">
    <source>
        <dbReference type="ARBA" id="ARBA00006540"/>
    </source>
</evidence>
<dbReference type="GO" id="GO:0019843">
    <property type="term" value="F:rRNA binding"/>
    <property type="evidence" value="ECO:0007669"/>
    <property type="project" value="UniProtKB-UniRule"/>
</dbReference>
<reference evidence="8 9" key="1">
    <citation type="journal article" date="2016" name="Nat. Commun.">
        <title>Thousands of microbial genomes shed light on interconnected biogeochemical processes in an aquifer system.</title>
        <authorList>
            <person name="Anantharaman K."/>
            <person name="Brown C.T."/>
            <person name="Hug L.A."/>
            <person name="Sharon I."/>
            <person name="Castelle C.J."/>
            <person name="Probst A.J."/>
            <person name="Thomas B.C."/>
            <person name="Singh A."/>
            <person name="Wilkins M.J."/>
            <person name="Karaoz U."/>
            <person name="Brodie E.L."/>
            <person name="Williams K.H."/>
            <person name="Hubbard S.S."/>
            <person name="Banfield J.F."/>
        </authorList>
    </citation>
    <scope>NUCLEOTIDE SEQUENCE [LARGE SCALE GENOMIC DNA]</scope>
</reference>
<evidence type="ECO:0000256" key="2">
    <source>
        <dbReference type="ARBA" id="ARBA00022730"/>
    </source>
</evidence>
<dbReference type="SUPFAM" id="SSF50447">
    <property type="entry name" value="Translation proteins"/>
    <property type="match status" value="1"/>
</dbReference>
<sequence>MKFILGKKIGMTQVFLDNGIVVPVTRVQAGPCVVTQIKTKDHDGVDAVQIGFDKQKLFRLHKSEKGHLAGINWEPGISVRFLREVPQTSSTLKRGDVFTVGIFSTGEKVAVIGTSKGRGFQGVVKRHGFAGGPASHGHKDNLRMPGSIGAGGVQRVFKDMRMGGHMGDAQITVKNLEIVMVKPEANELWIKGAIPGARNGLVFVSTDSGSIEIEQPLTEKSEAKAIEEITNV</sequence>
<evidence type="ECO:0000256" key="3">
    <source>
        <dbReference type="ARBA" id="ARBA00022884"/>
    </source>
</evidence>
<evidence type="ECO:0000313" key="9">
    <source>
        <dbReference type="Proteomes" id="UP000177040"/>
    </source>
</evidence>
<dbReference type="InterPro" id="IPR009000">
    <property type="entry name" value="Transl_B-barrel_sf"/>
</dbReference>
<accession>A0A1F6N283</accession>
<comment type="function">
    <text evidence="7">One of the primary rRNA binding proteins, it binds directly near the 3'-end of the 23S rRNA, where it nucleates assembly of the 50S subunit.</text>
</comment>
<dbReference type="Pfam" id="PF00297">
    <property type="entry name" value="Ribosomal_L3"/>
    <property type="match status" value="1"/>
</dbReference>
<keyword evidence="2 7" id="KW-0699">rRNA-binding</keyword>
<dbReference type="Gene3D" id="2.40.30.10">
    <property type="entry name" value="Translation factors"/>
    <property type="match status" value="1"/>
</dbReference>
<dbReference type="GO" id="GO:0006412">
    <property type="term" value="P:translation"/>
    <property type="evidence" value="ECO:0007669"/>
    <property type="project" value="UniProtKB-UniRule"/>
</dbReference>